<feature type="signal peptide" evidence="9">
    <location>
        <begin position="1"/>
        <end position="15"/>
    </location>
</feature>
<evidence type="ECO:0000259" key="10">
    <source>
        <dbReference type="Pfam" id="PF26410"/>
    </source>
</evidence>
<dbReference type="STRING" id="1448308.A0A2T2P586"/>
<keyword evidence="12" id="KW-1185">Reference proteome</keyword>
<dbReference type="OrthoDB" id="428177at2759"/>
<dbReference type="AlphaFoldDB" id="A0A2T2P586"/>
<dbReference type="PANTHER" id="PTHR31451:SF39">
    <property type="entry name" value="MANNAN ENDO-1,4-BETA-MANNOSIDASE 1"/>
    <property type="match status" value="1"/>
</dbReference>
<gene>
    <name evidence="11" type="ORF">BS50DRAFT_628986</name>
</gene>
<evidence type="ECO:0000313" key="11">
    <source>
        <dbReference type="EMBL" id="PSN72877.1"/>
    </source>
</evidence>
<evidence type="ECO:0000313" key="12">
    <source>
        <dbReference type="Proteomes" id="UP000240883"/>
    </source>
</evidence>
<accession>A0A2T2P586</accession>
<comment type="subcellular location">
    <subcellularLocation>
        <location evidence="2">Secreted</location>
    </subcellularLocation>
</comment>
<evidence type="ECO:0000256" key="4">
    <source>
        <dbReference type="ARBA" id="ARBA00012706"/>
    </source>
</evidence>
<comment type="similarity">
    <text evidence="3">Belongs to the glycosyl hydrolase 5 (cellulase A) family.</text>
</comment>
<dbReference type="SUPFAM" id="SSF51445">
    <property type="entry name" value="(Trans)glycosidases"/>
    <property type="match status" value="1"/>
</dbReference>
<dbReference type="Pfam" id="PF26410">
    <property type="entry name" value="GH5_mannosidase"/>
    <property type="match status" value="1"/>
</dbReference>
<evidence type="ECO:0000256" key="5">
    <source>
        <dbReference type="ARBA" id="ARBA00022525"/>
    </source>
</evidence>
<keyword evidence="7 11" id="KW-0378">Hydrolase</keyword>
<evidence type="ECO:0000256" key="2">
    <source>
        <dbReference type="ARBA" id="ARBA00004613"/>
    </source>
</evidence>
<organism evidence="11 12">
    <name type="scientific">Corynespora cassiicola Philippines</name>
    <dbReference type="NCBI Taxonomy" id="1448308"/>
    <lineage>
        <taxon>Eukaryota</taxon>
        <taxon>Fungi</taxon>
        <taxon>Dikarya</taxon>
        <taxon>Ascomycota</taxon>
        <taxon>Pezizomycotina</taxon>
        <taxon>Dothideomycetes</taxon>
        <taxon>Pleosporomycetidae</taxon>
        <taxon>Pleosporales</taxon>
        <taxon>Corynesporascaceae</taxon>
        <taxon>Corynespora</taxon>
    </lineage>
</organism>
<feature type="chain" id="PRO_5015550141" description="mannan endo-1,4-beta-mannosidase" evidence="9">
    <location>
        <begin position="16"/>
        <end position="419"/>
    </location>
</feature>
<dbReference type="Gene3D" id="3.20.20.80">
    <property type="entry name" value="Glycosidases"/>
    <property type="match status" value="1"/>
</dbReference>
<dbReference type="PANTHER" id="PTHR31451">
    <property type="match status" value="1"/>
</dbReference>
<feature type="domain" description="Glycoside hydrolase family 5" evidence="10">
    <location>
        <begin position="78"/>
        <end position="266"/>
    </location>
</feature>
<protein>
    <recommendedName>
        <fullName evidence="4">mannan endo-1,4-beta-mannosidase</fullName>
        <ecNumber evidence="4">3.2.1.78</ecNumber>
    </recommendedName>
</protein>
<evidence type="ECO:0000256" key="7">
    <source>
        <dbReference type="ARBA" id="ARBA00022801"/>
    </source>
</evidence>
<keyword evidence="6 9" id="KW-0732">Signal</keyword>
<dbReference type="EMBL" id="KZ678129">
    <property type="protein sequence ID" value="PSN72877.1"/>
    <property type="molecule type" value="Genomic_DNA"/>
</dbReference>
<dbReference type="GO" id="GO:0005576">
    <property type="term" value="C:extracellular region"/>
    <property type="evidence" value="ECO:0007669"/>
    <property type="project" value="UniProtKB-SubCell"/>
</dbReference>
<evidence type="ECO:0000256" key="1">
    <source>
        <dbReference type="ARBA" id="ARBA00001678"/>
    </source>
</evidence>
<name>A0A2T2P586_CORCC</name>
<evidence type="ECO:0000256" key="9">
    <source>
        <dbReference type="SAM" id="SignalP"/>
    </source>
</evidence>
<evidence type="ECO:0000256" key="6">
    <source>
        <dbReference type="ARBA" id="ARBA00022729"/>
    </source>
</evidence>
<evidence type="ECO:0000256" key="3">
    <source>
        <dbReference type="ARBA" id="ARBA00005641"/>
    </source>
</evidence>
<dbReference type="Proteomes" id="UP000240883">
    <property type="component" value="Unassembled WGS sequence"/>
</dbReference>
<dbReference type="GO" id="GO:0016985">
    <property type="term" value="F:mannan endo-1,4-beta-mannosidase activity"/>
    <property type="evidence" value="ECO:0007669"/>
    <property type="project" value="UniProtKB-EC"/>
</dbReference>
<proteinExistence type="inferred from homology"/>
<reference evidence="11 12" key="1">
    <citation type="journal article" date="2018" name="Front. Microbiol.">
        <title>Genome-Wide Analysis of Corynespora cassiicola Leaf Fall Disease Putative Effectors.</title>
        <authorList>
            <person name="Lopez D."/>
            <person name="Ribeiro S."/>
            <person name="Label P."/>
            <person name="Fumanal B."/>
            <person name="Venisse J.S."/>
            <person name="Kohler A."/>
            <person name="de Oliveira R.R."/>
            <person name="Labutti K."/>
            <person name="Lipzen A."/>
            <person name="Lail K."/>
            <person name="Bauer D."/>
            <person name="Ohm R.A."/>
            <person name="Barry K.W."/>
            <person name="Spatafora J."/>
            <person name="Grigoriev I.V."/>
            <person name="Martin F.M."/>
            <person name="Pujade-Renaud V."/>
        </authorList>
    </citation>
    <scope>NUCLEOTIDE SEQUENCE [LARGE SCALE GENOMIC DNA]</scope>
    <source>
        <strain evidence="11 12">Philippines</strain>
    </source>
</reference>
<comment type="catalytic activity">
    <reaction evidence="1">
        <text>Random hydrolysis of (1-&gt;4)-beta-D-mannosidic linkages in mannans, galactomannans and glucomannans.</text>
        <dbReference type="EC" id="3.2.1.78"/>
    </reaction>
</comment>
<dbReference type="InterPro" id="IPR017853">
    <property type="entry name" value="GH"/>
</dbReference>
<dbReference type="InterPro" id="IPR001547">
    <property type="entry name" value="Glyco_hydro_5"/>
</dbReference>
<keyword evidence="8" id="KW-0326">Glycosidase</keyword>
<dbReference type="EC" id="3.2.1.78" evidence="4"/>
<evidence type="ECO:0000256" key="8">
    <source>
        <dbReference type="ARBA" id="ARBA00023295"/>
    </source>
</evidence>
<sequence length="419" mass="46413">MISSILLFLILPVIAISSQSRPGGSPDTPITRNGTSLYLGADRWTASGANVYWLGIDENVTPAAGAPFYAPLNASYPTKQRITEIMDTLVALGARTVRSQTMGVSVGNPLSVMPELGKVNEYAFESMDWAVREARRAGLRIFAPFTDNYDYYHGGKFVFLRWRGINIGTNGAIDPKVQNFYTNRTIIDDFKAYIKVIMTHRNKYTHLTYAEDPTIFAYETGNELGGPTFGDKNVPVEWTREITGYIKEIGPTKLTVDGTYGIRGMGSGENGTNGAGSVDIPSVDILSDHFYPMDIDRLSMGVEAVEKVGKVYFAAEYGWTPQSQTKTKIDAFFKWIEDRNQANVTNPVIGGDHFWSLFGRNAPDCKDFVDHNDGLTLHYDNPRDPANRVEQIVKIRQHLFKMQGQAVEAGLPPVPCPGT</sequence>
<keyword evidence="5" id="KW-0964">Secreted</keyword>
<dbReference type="InterPro" id="IPR045053">
    <property type="entry name" value="MAN-like"/>
</dbReference>